<evidence type="ECO:0000259" key="3">
    <source>
        <dbReference type="Pfam" id="PF21117"/>
    </source>
</evidence>
<evidence type="ECO:0000313" key="4">
    <source>
        <dbReference type="EMBL" id="ASN06654.1"/>
    </source>
</evidence>
<sequence>MEKLIQSLRSIDGKGYKAYKSIQGYYKYDNFDLYIDYVQGDPFATPSKARIVVPAEKRKINENWLTNYQRKIAAEDRIARAVGQAVKQNTLFIKGSGKSGLIQFDAPHQEVIERSAVSIDEKSITICLSIGLPANGRRINGKEAVKLFNQAIPSIINKSIFTISDQAIHQVTVLADQQHGIREKMRENNWIAFIANGAILPRSSGVSDQPLNEAIPFTSPAENEVEIKIPHQEELVKGMAVKRGITLIVGGGYHGKSTLLEAIERGVYNHKKGDGREYVLTDPSAVKIRAEDGRQVTGVNISPFITNLPHKQKTEFFTTENASGSTSQAANVMEALEVDAMTLLIDEDTSATNFMIRDHRMQQLVKSEQEPITPFIDKVKQLHDQLSVSTIIVMGGSGDYFDIADNVIMMEEYVPKNVTEKVKEITRQYPAERAITKGINFGEIKHRQIEQSSFQTTKGKRAKVQAKGLTKILMGKTEITFAQTEQLVDSSQTRMIAEIIMFLDKTNELNNQQTLLALLVKINEQINRKGLASFTAYPDQHPGDLARPRTFEIAAVLNRMRTLRVNQQRT</sequence>
<evidence type="ECO:0000259" key="2">
    <source>
        <dbReference type="Pfam" id="PF20446"/>
    </source>
</evidence>
<dbReference type="Proteomes" id="UP000204391">
    <property type="component" value="Chromosome"/>
</dbReference>
<dbReference type="Pfam" id="PF09818">
    <property type="entry name" value="ABC_ATPase"/>
    <property type="match status" value="1"/>
</dbReference>
<name>A0A221MG97_9BACI</name>
<dbReference type="Pfam" id="PF21117">
    <property type="entry name" value="MRB1590_C"/>
    <property type="match status" value="1"/>
</dbReference>
<reference evidence="4 5" key="1">
    <citation type="journal article" date="2003" name="Int. J. Syst. Evol. Microbiol.">
        <title>Virgibacillus carmonensis sp. nov., Virgibacillus necropolis sp. nov. and Virgibacillus picturae sp. nov., three novel species isolated from deteriorated mural paintings, transfer of the species of the genus salibacillus to Virgibacillus, as Virgibacillus marismortui comb. nov. and Virgibacillus salexigens comb. nov., and emended description of the genus Virgibacillus.</title>
        <authorList>
            <person name="Heyrman J."/>
            <person name="Logan N.A."/>
            <person name="Busse H.J."/>
            <person name="Balcaen A."/>
            <person name="Lebbe L."/>
            <person name="Rodriguez-Diaz M."/>
            <person name="Swings J."/>
            <person name="De Vos P."/>
        </authorList>
    </citation>
    <scope>NUCLEOTIDE SEQUENCE [LARGE SCALE GENOMIC DNA]</scope>
    <source>
        <strain evidence="4 5">LMG 19488</strain>
    </source>
</reference>
<gene>
    <name evidence="4" type="ORF">CFK40_17315</name>
</gene>
<dbReference type="InterPro" id="IPR019195">
    <property type="entry name" value="ABC_ATPase_put"/>
</dbReference>
<dbReference type="KEGG" id="vne:CFK40_17315"/>
<dbReference type="PANTHER" id="PTHR38149">
    <property type="entry name" value="ATPASE"/>
    <property type="match status" value="1"/>
</dbReference>
<feature type="domain" description="ATPase of the ABC class C-terminal" evidence="1">
    <location>
        <begin position="167"/>
        <end position="447"/>
    </location>
</feature>
<evidence type="ECO:0000313" key="5">
    <source>
        <dbReference type="Proteomes" id="UP000204391"/>
    </source>
</evidence>
<dbReference type="PANTHER" id="PTHR38149:SF1">
    <property type="entry name" value="ATPASE"/>
    <property type="match status" value="1"/>
</dbReference>
<dbReference type="RefSeq" id="WP_089533650.1">
    <property type="nucleotide sequence ID" value="NZ_CP022437.1"/>
</dbReference>
<dbReference type="Pfam" id="PF20446">
    <property type="entry name" value="ABC_N"/>
    <property type="match status" value="1"/>
</dbReference>
<feature type="domain" description="ATPase of the ABC class N-terminal" evidence="2">
    <location>
        <begin position="1"/>
        <end position="160"/>
    </location>
</feature>
<dbReference type="EMBL" id="CP022437">
    <property type="protein sequence ID" value="ASN06654.1"/>
    <property type="molecule type" value="Genomic_DNA"/>
</dbReference>
<keyword evidence="5" id="KW-1185">Reference proteome</keyword>
<dbReference type="OrthoDB" id="9809999at2"/>
<dbReference type="InterPro" id="IPR046833">
    <property type="entry name" value="ABC_N"/>
</dbReference>
<proteinExistence type="predicted"/>
<dbReference type="AlphaFoldDB" id="A0A221MG97"/>
<dbReference type="SUPFAM" id="SSF52540">
    <property type="entry name" value="P-loop containing nucleoside triphosphate hydrolases"/>
    <property type="match status" value="1"/>
</dbReference>
<accession>A0A221MG97</accession>
<protein>
    <submittedName>
        <fullName evidence="4">ATPase</fullName>
    </submittedName>
</protein>
<organism evidence="4 5">
    <name type="scientific">Virgibacillus necropolis</name>
    <dbReference type="NCBI Taxonomy" id="163877"/>
    <lineage>
        <taxon>Bacteria</taxon>
        <taxon>Bacillati</taxon>
        <taxon>Bacillota</taxon>
        <taxon>Bacilli</taxon>
        <taxon>Bacillales</taxon>
        <taxon>Bacillaceae</taxon>
        <taxon>Virgibacillus</taxon>
    </lineage>
</organism>
<dbReference type="InterPro" id="IPR049069">
    <property type="entry name" value="MRB1590-like_C"/>
</dbReference>
<evidence type="ECO:0000259" key="1">
    <source>
        <dbReference type="Pfam" id="PF09818"/>
    </source>
</evidence>
<dbReference type="InterPro" id="IPR046834">
    <property type="entry name" value="ABC_ATPase_C"/>
</dbReference>
<dbReference type="InterPro" id="IPR027417">
    <property type="entry name" value="P-loop_NTPase"/>
</dbReference>
<feature type="domain" description="MRB1590-like C-terminal" evidence="3">
    <location>
        <begin position="463"/>
        <end position="565"/>
    </location>
</feature>